<reference evidence="2" key="1">
    <citation type="journal article" date="2019" name="Int. J. Syst. Evol. Microbiol.">
        <title>The Global Catalogue of Microorganisms (GCM) 10K type strain sequencing project: providing services to taxonomists for standard genome sequencing and annotation.</title>
        <authorList>
            <consortium name="The Broad Institute Genomics Platform"/>
            <consortium name="The Broad Institute Genome Sequencing Center for Infectious Disease"/>
            <person name="Wu L."/>
            <person name="Ma J."/>
        </authorList>
    </citation>
    <scope>NUCLEOTIDE SEQUENCE [LARGE SCALE GENOMIC DNA]</scope>
    <source>
        <strain evidence="2">KCTC 42195</strain>
    </source>
</reference>
<dbReference type="RefSeq" id="WP_390276612.1">
    <property type="nucleotide sequence ID" value="NZ_JBHRYH010000008.1"/>
</dbReference>
<sequence length="102" mass="10936">MQIGHLDSLAALAGAKRNEAGQQGLHKKQSLVGGDPFEQLVTACGNNRKLAEALVAYESIEHGRASRRHAITAALCRIRTYQRYNRLLAAADGVAPVLVSVT</sequence>
<dbReference type="EMBL" id="JBHRYH010000008">
    <property type="protein sequence ID" value="MFC3625162.1"/>
    <property type="molecule type" value="Genomic_DNA"/>
</dbReference>
<keyword evidence="2" id="KW-1185">Reference proteome</keyword>
<evidence type="ECO:0000313" key="2">
    <source>
        <dbReference type="Proteomes" id="UP001595636"/>
    </source>
</evidence>
<organism evidence="1 2">
    <name type="scientific">Vogesella amnigena</name>
    <dbReference type="NCBI Taxonomy" id="1507449"/>
    <lineage>
        <taxon>Bacteria</taxon>
        <taxon>Pseudomonadati</taxon>
        <taxon>Pseudomonadota</taxon>
        <taxon>Betaproteobacteria</taxon>
        <taxon>Neisseriales</taxon>
        <taxon>Chromobacteriaceae</taxon>
        <taxon>Vogesella</taxon>
    </lineage>
</organism>
<proteinExistence type="predicted"/>
<gene>
    <name evidence="1" type="ORF">ACFOKJ_03250</name>
</gene>
<dbReference type="Proteomes" id="UP001595636">
    <property type="component" value="Unassembled WGS sequence"/>
</dbReference>
<accession>A0ABV7TP42</accession>
<comment type="caution">
    <text evidence="1">The sequence shown here is derived from an EMBL/GenBank/DDBJ whole genome shotgun (WGS) entry which is preliminary data.</text>
</comment>
<evidence type="ECO:0000313" key="1">
    <source>
        <dbReference type="EMBL" id="MFC3625162.1"/>
    </source>
</evidence>
<name>A0ABV7TP42_9NEIS</name>
<protein>
    <submittedName>
        <fullName evidence="1">Uncharacterized protein</fullName>
    </submittedName>
</protein>